<protein>
    <submittedName>
        <fullName evidence="1">Uncharacterized protein</fullName>
    </submittedName>
</protein>
<evidence type="ECO:0000313" key="2">
    <source>
        <dbReference type="Proteomes" id="UP001457282"/>
    </source>
</evidence>
<accession>A0AAW1XTA6</accession>
<evidence type="ECO:0000313" key="1">
    <source>
        <dbReference type="EMBL" id="KAK9940047.1"/>
    </source>
</evidence>
<proteinExistence type="predicted"/>
<dbReference type="AlphaFoldDB" id="A0AAW1XTA6"/>
<organism evidence="1 2">
    <name type="scientific">Rubus argutus</name>
    <name type="common">Southern blackberry</name>
    <dbReference type="NCBI Taxonomy" id="59490"/>
    <lineage>
        <taxon>Eukaryota</taxon>
        <taxon>Viridiplantae</taxon>
        <taxon>Streptophyta</taxon>
        <taxon>Embryophyta</taxon>
        <taxon>Tracheophyta</taxon>
        <taxon>Spermatophyta</taxon>
        <taxon>Magnoliopsida</taxon>
        <taxon>eudicotyledons</taxon>
        <taxon>Gunneridae</taxon>
        <taxon>Pentapetalae</taxon>
        <taxon>rosids</taxon>
        <taxon>fabids</taxon>
        <taxon>Rosales</taxon>
        <taxon>Rosaceae</taxon>
        <taxon>Rosoideae</taxon>
        <taxon>Rosoideae incertae sedis</taxon>
        <taxon>Rubus</taxon>
    </lineage>
</organism>
<reference evidence="1 2" key="1">
    <citation type="journal article" date="2023" name="G3 (Bethesda)">
        <title>A chromosome-length genome assembly and annotation of blackberry (Rubus argutus, cv. 'Hillquist').</title>
        <authorList>
            <person name="Bruna T."/>
            <person name="Aryal R."/>
            <person name="Dudchenko O."/>
            <person name="Sargent D.J."/>
            <person name="Mead D."/>
            <person name="Buti M."/>
            <person name="Cavallini A."/>
            <person name="Hytonen T."/>
            <person name="Andres J."/>
            <person name="Pham M."/>
            <person name="Weisz D."/>
            <person name="Mascagni F."/>
            <person name="Usai G."/>
            <person name="Natali L."/>
            <person name="Bassil N."/>
            <person name="Fernandez G.E."/>
            <person name="Lomsadze A."/>
            <person name="Armour M."/>
            <person name="Olukolu B."/>
            <person name="Poorten T."/>
            <person name="Britton C."/>
            <person name="Davik J."/>
            <person name="Ashrafi H."/>
            <person name="Aiden E.L."/>
            <person name="Borodovsky M."/>
            <person name="Worthington M."/>
        </authorList>
    </citation>
    <scope>NUCLEOTIDE SEQUENCE [LARGE SCALE GENOMIC DNA]</scope>
    <source>
        <strain evidence="1">PI 553951</strain>
    </source>
</reference>
<name>A0AAW1XTA6_RUBAR</name>
<comment type="caution">
    <text evidence="1">The sequence shown here is derived from an EMBL/GenBank/DDBJ whole genome shotgun (WGS) entry which is preliminary data.</text>
</comment>
<sequence>MSGSVISKPYPEVEPIRSPIMYVPTSPLFTQKESRMPPVPSVPFQVERQVKDDTWQALIAWDMKSHVVGGFSSRGPDLLSSLKILTGSVPALSSYQLWFWMIYTYH</sequence>
<dbReference type="Proteomes" id="UP001457282">
    <property type="component" value="Unassembled WGS sequence"/>
</dbReference>
<keyword evidence="2" id="KW-1185">Reference proteome</keyword>
<gene>
    <name evidence="1" type="ORF">M0R45_016722</name>
</gene>
<dbReference type="EMBL" id="JBEDUW010000003">
    <property type="protein sequence ID" value="KAK9940047.1"/>
    <property type="molecule type" value="Genomic_DNA"/>
</dbReference>